<name>A0A4C1U3P0_EUMVA</name>
<protein>
    <submittedName>
        <fullName evidence="2">Uncharacterized protein</fullName>
    </submittedName>
</protein>
<evidence type="ECO:0000313" key="3">
    <source>
        <dbReference type="Proteomes" id="UP000299102"/>
    </source>
</evidence>
<keyword evidence="3" id="KW-1185">Reference proteome</keyword>
<evidence type="ECO:0000256" key="1">
    <source>
        <dbReference type="SAM" id="MobiDB-lite"/>
    </source>
</evidence>
<sequence length="132" mass="13818">MTPPEKAPPTNPDGRDFGGRYRVGKDEGRSVHRLPHNKSAKVVGGGGADGQNCGAGQRDRRGVLQRYRPSGFCQAGEPEGGDWPPVAVRVGTEAEDLSGNSAGESRESTPRVSTDTPGGIRDRHPAMGAKSA</sequence>
<feature type="compositionally biased region" description="Basic and acidic residues" evidence="1">
    <location>
        <begin position="13"/>
        <end position="30"/>
    </location>
</feature>
<comment type="caution">
    <text evidence="2">The sequence shown here is derived from an EMBL/GenBank/DDBJ whole genome shotgun (WGS) entry which is preliminary data.</text>
</comment>
<evidence type="ECO:0000313" key="2">
    <source>
        <dbReference type="EMBL" id="GBP21003.1"/>
    </source>
</evidence>
<dbReference type="EMBL" id="BGZK01000125">
    <property type="protein sequence ID" value="GBP21003.1"/>
    <property type="molecule type" value="Genomic_DNA"/>
</dbReference>
<organism evidence="2 3">
    <name type="scientific">Eumeta variegata</name>
    <name type="common">Bagworm moth</name>
    <name type="synonym">Eumeta japonica</name>
    <dbReference type="NCBI Taxonomy" id="151549"/>
    <lineage>
        <taxon>Eukaryota</taxon>
        <taxon>Metazoa</taxon>
        <taxon>Ecdysozoa</taxon>
        <taxon>Arthropoda</taxon>
        <taxon>Hexapoda</taxon>
        <taxon>Insecta</taxon>
        <taxon>Pterygota</taxon>
        <taxon>Neoptera</taxon>
        <taxon>Endopterygota</taxon>
        <taxon>Lepidoptera</taxon>
        <taxon>Glossata</taxon>
        <taxon>Ditrysia</taxon>
        <taxon>Tineoidea</taxon>
        <taxon>Psychidae</taxon>
        <taxon>Oiketicinae</taxon>
        <taxon>Eumeta</taxon>
    </lineage>
</organism>
<dbReference type="Proteomes" id="UP000299102">
    <property type="component" value="Unassembled WGS sequence"/>
</dbReference>
<accession>A0A4C1U3P0</accession>
<gene>
    <name evidence="2" type="ORF">EVAR_11034_1</name>
</gene>
<proteinExistence type="predicted"/>
<feature type="region of interest" description="Disordered" evidence="1">
    <location>
        <begin position="92"/>
        <end position="132"/>
    </location>
</feature>
<feature type="region of interest" description="Disordered" evidence="1">
    <location>
        <begin position="1"/>
        <end position="62"/>
    </location>
</feature>
<dbReference type="AlphaFoldDB" id="A0A4C1U3P0"/>
<reference evidence="2 3" key="1">
    <citation type="journal article" date="2019" name="Commun. Biol.">
        <title>The bagworm genome reveals a unique fibroin gene that provides high tensile strength.</title>
        <authorList>
            <person name="Kono N."/>
            <person name="Nakamura H."/>
            <person name="Ohtoshi R."/>
            <person name="Tomita M."/>
            <person name="Numata K."/>
            <person name="Arakawa K."/>
        </authorList>
    </citation>
    <scope>NUCLEOTIDE SEQUENCE [LARGE SCALE GENOMIC DNA]</scope>
</reference>
<feature type="compositionally biased region" description="Pro residues" evidence="1">
    <location>
        <begin position="1"/>
        <end position="11"/>
    </location>
</feature>